<comment type="similarity">
    <text evidence="1">Belongs to the short-chain dehydrogenases/reductases (SDR) family.</text>
</comment>
<name>A0A9D1FJD7_9BACT</name>
<evidence type="ECO:0000313" key="3">
    <source>
        <dbReference type="EMBL" id="HIS74639.1"/>
    </source>
</evidence>
<dbReference type="PRINTS" id="PR00081">
    <property type="entry name" value="GDHRDH"/>
</dbReference>
<dbReference type="AlphaFoldDB" id="A0A9D1FJD7"/>
<accession>A0A9D1FJD7</accession>
<dbReference type="CDD" id="cd05233">
    <property type="entry name" value="SDR_c"/>
    <property type="match status" value="1"/>
</dbReference>
<dbReference type="EMBL" id="DVJQ01000052">
    <property type="protein sequence ID" value="HIS74639.1"/>
    <property type="molecule type" value="Genomic_DNA"/>
</dbReference>
<gene>
    <name evidence="3" type="ORF">IAA86_06435</name>
</gene>
<dbReference type="SUPFAM" id="SSF51735">
    <property type="entry name" value="NAD(P)-binding Rossmann-fold domains"/>
    <property type="match status" value="1"/>
</dbReference>
<sequence length="236" mass="26485">MNKILLVTGASSDIGIEIIKNTCQNYSKIIAHYNTRPGELEQIKEELGGKVCLLKSDFSDEGSIKDFITKVSDIGCPHHIVHLSASKYRLNNFTKLDNKDFKKDLSIQLNSIYLILQSFIKQMSKTDNSRIIFMLSTVTQNTPKYTTNYSTIKFGLLGLMKALASEYAGKININAISPPLMETKFLSEIPELVVQQNAKNSIFGRNATVKDIAPIFEFLLSEKSHFITGQNIIIEN</sequence>
<reference evidence="3" key="1">
    <citation type="submission" date="2020-10" db="EMBL/GenBank/DDBJ databases">
        <authorList>
            <person name="Gilroy R."/>
        </authorList>
    </citation>
    <scope>NUCLEOTIDE SEQUENCE</scope>
    <source>
        <strain evidence="3">CHK152-2871</strain>
    </source>
</reference>
<dbReference type="PANTHER" id="PTHR43639">
    <property type="entry name" value="OXIDOREDUCTASE, SHORT-CHAIN DEHYDROGENASE/REDUCTASE FAMILY (AFU_ORTHOLOGUE AFUA_5G02870)"/>
    <property type="match status" value="1"/>
</dbReference>
<dbReference type="PANTHER" id="PTHR43639:SF1">
    <property type="entry name" value="SHORT-CHAIN DEHYDROGENASE_REDUCTASE FAMILY PROTEIN"/>
    <property type="match status" value="1"/>
</dbReference>
<evidence type="ECO:0000256" key="2">
    <source>
        <dbReference type="ARBA" id="ARBA00023002"/>
    </source>
</evidence>
<reference evidence="3" key="2">
    <citation type="journal article" date="2021" name="PeerJ">
        <title>Extensive microbial diversity within the chicken gut microbiome revealed by metagenomics and culture.</title>
        <authorList>
            <person name="Gilroy R."/>
            <person name="Ravi A."/>
            <person name="Getino M."/>
            <person name="Pursley I."/>
            <person name="Horton D.L."/>
            <person name="Alikhan N.F."/>
            <person name="Baker D."/>
            <person name="Gharbi K."/>
            <person name="Hall N."/>
            <person name="Watson M."/>
            <person name="Adriaenssens E.M."/>
            <person name="Foster-Nyarko E."/>
            <person name="Jarju S."/>
            <person name="Secka A."/>
            <person name="Antonio M."/>
            <person name="Oren A."/>
            <person name="Chaudhuri R.R."/>
            <person name="La Ragione R."/>
            <person name="Hildebrand F."/>
            <person name="Pallen M.J."/>
        </authorList>
    </citation>
    <scope>NUCLEOTIDE SEQUENCE</scope>
    <source>
        <strain evidence="3">CHK152-2871</strain>
    </source>
</reference>
<protein>
    <submittedName>
        <fullName evidence="3">SDR family oxidoreductase</fullName>
    </submittedName>
</protein>
<dbReference type="InterPro" id="IPR036291">
    <property type="entry name" value="NAD(P)-bd_dom_sf"/>
</dbReference>
<dbReference type="Proteomes" id="UP000886865">
    <property type="component" value="Unassembled WGS sequence"/>
</dbReference>
<keyword evidence="2" id="KW-0560">Oxidoreductase</keyword>
<dbReference type="InterPro" id="IPR002347">
    <property type="entry name" value="SDR_fam"/>
</dbReference>
<proteinExistence type="inferred from homology"/>
<dbReference type="GO" id="GO:0016491">
    <property type="term" value="F:oxidoreductase activity"/>
    <property type="evidence" value="ECO:0007669"/>
    <property type="project" value="UniProtKB-KW"/>
</dbReference>
<dbReference type="Gene3D" id="3.40.50.720">
    <property type="entry name" value="NAD(P)-binding Rossmann-like Domain"/>
    <property type="match status" value="1"/>
</dbReference>
<evidence type="ECO:0000313" key="4">
    <source>
        <dbReference type="Proteomes" id="UP000886865"/>
    </source>
</evidence>
<organism evidence="3 4">
    <name type="scientific">Candidatus Galligastranaerophilus intestinavium</name>
    <dbReference type="NCBI Taxonomy" id="2840836"/>
    <lineage>
        <taxon>Bacteria</taxon>
        <taxon>Candidatus Galligastranaerophilus</taxon>
    </lineage>
</organism>
<comment type="caution">
    <text evidence="3">The sequence shown here is derived from an EMBL/GenBank/DDBJ whole genome shotgun (WGS) entry which is preliminary data.</text>
</comment>
<evidence type="ECO:0000256" key="1">
    <source>
        <dbReference type="ARBA" id="ARBA00006484"/>
    </source>
</evidence>
<dbReference type="Pfam" id="PF13561">
    <property type="entry name" value="adh_short_C2"/>
    <property type="match status" value="1"/>
</dbReference>